<dbReference type="PROSITE" id="PS50238">
    <property type="entry name" value="RHOGAP"/>
    <property type="match status" value="1"/>
</dbReference>
<accession>A0AAV7YWH4</accession>
<feature type="region of interest" description="Disordered" evidence="2">
    <location>
        <begin position="395"/>
        <end position="425"/>
    </location>
</feature>
<evidence type="ECO:0000313" key="6">
    <source>
        <dbReference type="Proteomes" id="UP001146793"/>
    </source>
</evidence>
<dbReference type="InterPro" id="IPR000857">
    <property type="entry name" value="MyTH4_dom"/>
</dbReference>
<dbReference type="PROSITE" id="PS51016">
    <property type="entry name" value="MYTH4"/>
    <property type="match status" value="1"/>
</dbReference>
<dbReference type="GO" id="GO:0005856">
    <property type="term" value="C:cytoskeleton"/>
    <property type="evidence" value="ECO:0007669"/>
    <property type="project" value="InterPro"/>
</dbReference>
<dbReference type="Pfam" id="PF00620">
    <property type="entry name" value="RhoGAP"/>
    <property type="match status" value="1"/>
</dbReference>
<evidence type="ECO:0000256" key="2">
    <source>
        <dbReference type="SAM" id="MobiDB-lite"/>
    </source>
</evidence>
<reference evidence="5" key="1">
    <citation type="submission" date="2022-08" db="EMBL/GenBank/DDBJ databases">
        <title>Novel sulphate-reducing endosymbionts in the free-living metamonad Anaeramoeba.</title>
        <authorList>
            <person name="Jerlstrom-Hultqvist J."/>
            <person name="Cepicka I."/>
            <person name="Gallot-Lavallee L."/>
            <person name="Salas-Leiva D."/>
            <person name="Curtis B.A."/>
            <person name="Zahonova K."/>
            <person name="Pipaliya S."/>
            <person name="Dacks J."/>
            <person name="Roger A.J."/>
        </authorList>
    </citation>
    <scope>NUCLEOTIDE SEQUENCE</scope>
    <source>
        <strain evidence="5">Busselton2</strain>
    </source>
</reference>
<evidence type="ECO:0000256" key="1">
    <source>
        <dbReference type="SAM" id="Coils"/>
    </source>
</evidence>
<proteinExistence type="predicted"/>
<organism evidence="5 6">
    <name type="scientific">Anaeramoeba flamelloides</name>
    <dbReference type="NCBI Taxonomy" id="1746091"/>
    <lineage>
        <taxon>Eukaryota</taxon>
        <taxon>Metamonada</taxon>
        <taxon>Anaeramoebidae</taxon>
        <taxon>Anaeramoeba</taxon>
    </lineage>
</organism>
<dbReference type="Proteomes" id="UP001146793">
    <property type="component" value="Unassembled WGS sequence"/>
</dbReference>
<feature type="compositionally biased region" description="Basic and acidic residues" evidence="2">
    <location>
        <begin position="16"/>
        <end position="34"/>
    </location>
</feature>
<feature type="compositionally biased region" description="Polar residues" evidence="2">
    <location>
        <begin position="343"/>
        <end position="353"/>
    </location>
</feature>
<evidence type="ECO:0000259" key="3">
    <source>
        <dbReference type="PROSITE" id="PS50238"/>
    </source>
</evidence>
<dbReference type="InterPro" id="IPR038185">
    <property type="entry name" value="MyTH4_dom_sf"/>
</dbReference>
<dbReference type="Pfam" id="PF00784">
    <property type="entry name" value="MyTH4"/>
    <property type="match status" value="1"/>
</dbReference>
<gene>
    <name evidence="5" type="ORF">M0812_21158</name>
</gene>
<sequence length="783" mass="92255">MSQSSTKPKKLLKSSKLKESKIKKLPSEQSAGEKKLKKSQKKKSLQTPKKNAKKNNKKKKNRIKKVNKKKFSKQKRKSRRERKRSLSQELLPISQLETENEKRSKKKKEKKTRKRIKKKKTRKKETQNHSNTHTNPNQNQNPTPNGDQKKNTKQPLGTIKPIQKSNSYNETKSEKSQNNKKMNKYGLIQKKKFRKKQKKRLFRGFSMDFKHYRKNKKHQNRNGRQFSVRKEKEFVEFLNQKSHKKIRDYKSESKSEYNIYPILNSIDLNEYAEKNFSPKKKRLLRRKNKPHHSQLLYSPQKLQSPILKFDQVKDSKLAVDLFEYLLYFMGEKKYVKKFKRKSPTSLSNTTNISTATRKTKKKKKMKTATTTAAAATTITKINPKTKKKMKAITTTQTTTNTKQKNKTEGVTNNTNTNNKTNSRQLPIKPNKQFEQNDAIKKIIKVGLTNKNLRDEIYIQICKQTTNNPNLHSNLRAWGALCLVTQSFPPSEKLSSVMIQLFESYNQSQDKFIRRYARYAQIKLESILPKKSGFLIPTDEMIRRIFAVPYDPIIFNVTLEDCMISQKKFYPNEIIPYIIIYLIKKIKQTGGLTKEGLFRVPGNTQKTYELKDMLDRGIYDAQIEDPEMNHPFVYASLLKLWIRELYEPLIPIKFIQQILNQELDTKGIIQIVESLPALNRLSLAYIISLFQKMQRDCILKATKMNIENLVLMFAPNIIKFKYEQKDLFLYQKMSQKQKKIISELILNWDVKPYLLQIKNKNLQNECENKNEKQNENENENENEN</sequence>
<dbReference type="GO" id="GO:0005737">
    <property type="term" value="C:cytoplasm"/>
    <property type="evidence" value="ECO:0007669"/>
    <property type="project" value="TreeGrafter"/>
</dbReference>
<dbReference type="InterPro" id="IPR008936">
    <property type="entry name" value="Rho_GTPase_activation_prot"/>
</dbReference>
<dbReference type="SMART" id="SM00139">
    <property type="entry name" value="MyTH4"/>
    <property type="match status" value="1"/>
</dbReference>
<feature type="compositionally biased region" description="Low complexity" evidence="2">
    <location>
        <begin position="128"/>
        <end position="145"/>
    </location>
</feature>
<dbReference type="PANTHER" id="PTHR45876">
    <property type="entry name" value="FI04035P"/>
    <property type="match status" value="1"/>
</dbReference>
<protein>
    <submittedName>
        <fullName evidence="5">Rho gtpase activation protein</fullName>
    </submittedName>
</protein>
<dbReference type="GO" id="GO:0007165">
    <property type="term" value="P:signal transduction"/>
    <property type="evidence" value="ECO:0007669"/>
    <property type="project" value="InterPro"/>
</dbReference>
<dbReference type="GO" id="GO:0005096">
    <property type="term" value="F:GTPase activator activity"/>
    <property type="evidence" value="ECO:0007669"/>
    <property type="project" value="TreeGrafter"/>
</dbReference>
<feature type="compositionally biased region" description="Basic residues" evidence="2">
    <location>
        <begin position="103"/>
        <end position="123"/>
    </location>
</feature>
<name>A0AAV7YWH4_9EUKA</name>
<feature type="compositionally biased region" description="Basic residues" evidence="2">
    <location>
        <begin position="357"/>
        <end position="366"/>
    </location>
</feature>
<dbReference type="AlphaFoldDB" id="A0AAV7YWH4"/>
<dbReference type="Gene3D" id="1.10.555.10">
    <property type="entry name" value="Rho GTPase activation protein"/>
    <property type="match status" value="1"/>
</dbReference>
<dbReference type="SUPFAM" id="SSF48350">
    <property type="entry name" value="GTPase activation domain, GAP"/>
    <property type="match status" value="1"/>
</dbReference>
<feature type="domain" description="MyTH4" evidence="4">
    <location>
        <begin position="297"/>
        <end position="545"/>
    </location>
</feature>
<feature type="region of interest" description="Disordered" evidence="2">
    <location>
        <begin position="1"/>
        <end position="187"/>
    </location>
</feature>
<feature type="compositionally biased region" description="Basic residues" evidence="2">
    <location>
        <begin position="35"/>
        <end position="85"/>
    </location>
</feature>
<dbReference type="Gene3D" id="1.25.40.530">
    <property type="entry name" value="MyTH4 domain"/>
    <property type="match status" value="1"/>
</dbReference>
<feature type="region of interest" description="Disordered" evidence="2">
    <location>
        <begin position="343"/>
        <end position="369"/>
    </location>
</feature>
<dbReference type="PANTHER" id="PTHR45876:SF8">
    <property type="entry name" value="FI04035P"/>
    <property type="match status" value="1"/>
</dbReference>
<dbReference type="InterPro" id="IPR000198">
    <property type="entry name" value="RhoGAP_dom"/>
</dbReference>
<feature type="domain" description="Rho-GAP" evidence="3">
    <location>
        <begin position="556"/>
        <end position="751"/>
    </location>
</feature>
<evidence type="ECO:0000313" key="5">
    <source>
        <dbReference type="EMBL" id="KAJ3432227.1"/>
    </source>
</evidence>
<dbReference type="EMBL" id="JANTQA010000047">
    <property type="protein sequence ID" value="KAJ3432227.1"/>
    <property type="molecule type" value="Genomic_DNA"/>
</dbReference>
<dbReference type="SMART" id="SM00324">
    <property type="entry name" value="RhoGAP"/>
    <property type="match status" value="1"/>
</dbReference>
<keyword evidence="1" id="KW-0175">Coiled coil</keyword>
<evidence type="ECO:0000259" key="4">
    <source>
        <dbReference type="PROSITE" id="PS51016"/>
    </source>
</evidence>
<comment type="caution">
    <text evidence="5">The sequence shown here is derived from an EMBL/GenBank/DDBJ whole genome shotgun (WGS) entry which is preliminary data.</text>
</comment>
<feature type="coiled-coil region" evidence="1">
    <location>
        <begin position="754"/>
        <end position="783"/>
    </location>
</feature>
<feature type="compositionally biased region" description="Low complexity" evidence="2">
    <location>
        <begin position="395"/>
        <end position="421"/>
    </location>
</feature>